<dbReference type="AlphaFoldDB" id="A0AAN9PRE9"/>
<feature type="region of interest" description="Disordered" evidence="1">
    <location>
        <begin position="362"/>
        <end position="437"/>
    </location>
</feature>
<accession>A0AAN9PRE9</accession>
<evidence type="ECO:0000256" key="1">
    <source>
        <dbReference type="SAM" id="MobiDB-lite"/>
    </source>
</evidence>
<dbReference type="PANTHER" id="PTHR34285">
    <property type="entry name" value="OS08G0510800 PROTEIN"/>
    <property type="match status" value="1"/>
</dbReference>
<dbReference type="EMBL" id="JAYMYQ010000010">
    <property type="protein sequence ID" value="KAK7307731.1"/>
    <property type="molecule type" value="Genomic_DNA"/>
</dbReference>
<proteinExistence type="predicted"/>
<dbReference type="PANTHER" id="PTHR34285:SF6">
    <property type="entry name" value="TRANSMEMBRANE PROTEIN"/>
    <property type="match status" value="1"/>
</dbReference>
<protein>
    <submittedName>
        <fullName evidence="2">Uncharacterized protein</fullName>
    </submittedName>
</protein>
<dbReference type="Proteomes" id="UP001367508">
    <property type="component" value="Unassembled WGS sequence"/>
</dbReference>
<organism evidence="2 3">
    <name type="scientific">Canavalia gladiata</name>
    <name type="common">Sword bean</name>
    <name type="synonym">Dolichos gladiatus</name>
    <dbReference type="NCBI Taxonomy" id="3824"/>
    <lineage>
        <taxon>Eukaryota</taxon>
        <taxon>Viridiplantae</taxon>
        <taxon>Streptophyta</taxon>
        <taxon>Embryophyta</taxon>
        <taxon>Tracheophyta</taxon>
        <taxon>Spermatophyta</taxon>
        <taxon>Magnoliopsida</taxon>
        <taxon>eudicotyledons</taxon>
        <taxon>Gunneridae</taxon>
        <taxon>Pentapetalae</taxon>
        <taxon>rosids</taxon>
        <taxon>fabids</taxon>
        <taxon>Fabales</taxon>
        <taxon>Fabaceae</taxon>
        <taxon>Papilionoideae</taxon>
        <taxon>50 kb inversion clade</taxon>
        <taxon>NPAAA clade</taxon>
        <taxon>indigoferoid/millettioid clade</taxon>
        <taxon>Phaseoleae</taxon>
        <taxon>Canavalia</taxon>
    </lineage>
</organism>
<name>A0AAN9PRE9_CANGL</name>
<keyword evidence="3" id="KW-1185">Reference proteome</keyword>
<gene>
    <name evidence="2" type="ORF">VNO77_41051</name>
</gene>
<reference evidence="2 3" key="1">
    <citation type="submission" date="2024-01" db="EMBL/GenBank/DDBJ databases">
        <title>The genomes of 5 underutilized Papilionoideae crops provide insights into root nodulation and disease resistanc.</title>
        <authorList>
            <person name="Jiang F."/>
        </authorList>
    </citation>
    <scope>NUCLEOTIDE SEQUENCE [LARGE SCALE GENOMIC DNA]</scope>
    <source>
        <strain evidence="2">LVBAO_FW01</strain>
        <tissue evidence="2">Leaves</tissue>
    </source>
</reference>
<feature type="compositionally biased region" description="Basic and acidic residues" evidence="1">
    <location>
        <begin position="402"/>
        <end position="413"/>
    </location>
</feature>
<sequence>MLLASKQSLDFVLLSPLPANQCYWRVRLGPGPFVPESVAQRGARPHLVCVFHWHGGCGSIFLLVPTSGCGKMKVSVKFQGEDENQHSTQIMTAKVPISILNSPFVSGITASTSTESASEFCFSLSTNFSSGPSLRVSYSPTSSSLPFSLSLKSGLGLLGSPRHSPLVFSANFSLSPTHPPLPSFFLHFKPQFGHFSLNKTVFSEPLSLPPPTSVDNSEIGNVFLPDVSSSGWQDLKLEPSGGRDQFDPNCMHTCGDVVKKNDSRYGLSPAVGVMARTVIPVTKRFFFNFRWGVNFPGKFGSKMPYLTVNKIGLEKVEEVKENNKQRRDTSDTDLQLLKGMCFWMRRDLELVEKENREMKHALDEMKMGVSGSTSRNYYPEGTNGVGKKLSQSSGEFQRLRSNKSERQEDEKKQPNKSQSIASDVESELQKAIKAATS</sequence>
<comment type="caution">
    <text evidence="2">The sequence shown here is derived from an EMBL/GenBank/DDBJ whole genome shotgun (WGS) entry which is preliminary data.</text>
</comment>
<evidence type="ECO:0000313" key="2">
    <source>
        <dbReference type="EMBL" id="KAK7307731.1"/>
    </source>
</evidence>
<evidence type="ECO:0000313" key="3">
    <source>
        <dbReference type="Proteomes" id="UP001367508"/>
    </source>
</evidence>